<evidence type="ECO:0000256" key="13">
    <source>
        <dbReference type="RuleBase" id="RU000461"/>
    </source>
</evidence>
<comment type="similarity">
    <text evidence="4 13">Belongs to the cytochrome P450 family.</text>
</comment>
<keyword evidence="5 13" id="KW-0349">Heme</keyword>
<dbReference type="PRINTS" id="PR00463">
    <property type="entry name" value="EP450I"/>
</dbReference>
<comment type="subcellular location">
    <subcellularLocation>
        <location evidence="2">Membrane</location>
        <topology evidence="2">Single-pass membrane protein</topology>
    </subcellularLocation>
</comment>
<evidence type="ECO:0000256" key="12">
    <source>
        <dbReference type="ARBA" id="ARBA00023136"/>
    </source>
</evidence>
<comment type="pathway">
    <text evidence="3">Secondary metabolite biosynthesis.</text>
</comment>
<dbReference type="SUPFAM" id="SSF48264">
    <property type="entry name" value="Cytochrome P450"/>
    <property type="match status" value="1"/>
</dbReference>
<evidence type="ECO:0000256" key="4">
    <source>
        <dbReference type="ARBA" id="ARBA00010617"/>
    </source>
</evidence>
<evidence type="ECO:0000256" key="2">
    <source>
        <dbReference type="ARBA" id="ARBA00004167"/>
    </source>
</evidence>
<protein>
    <submittedName>
        <fullName evidence="14">Cytochrome P450</fullName>
    </submittedName>
</protein>
<dbReference type="Gene3D" id="1.10.630.10">
    <property type="entry name" value="Cytochrome P450"/>
    <property type="match status" value="1"/>
</dbReference>
<gene>
    <name evidence="14" type="ORF">C8Q71DRAFT_439600</name>
</gene>
<comment type="caution">
    <text evidence="14">The sequence shown here is derived from an EMBL/GenBank/DDBJ whole genome shotgun (WGS) entry which is preliminary data.</text>
</comment>
<evidence type="ECO:0000256" key="5">
    <source>
        <dbReference type="ARBA" id="ARBA00022617"/>
    </source>
</evidence>
<evidence type="ECO:0000256" key="3">
    <source>
        <dbReference type="ARBA" id="ARBA00005179"/>
    </source>
</evidence>
<keyword evidence="12" id="KW-0472">Membrane</keyword>
<reference evidence="14 15" key="1">
    <citation type="journal article" date="2021" name="Environ. Microbiol.">
        <title>Gene family expansions and transcriptome signatures uncover fungal adaptations to wood decay.</title>
        <authorList>
            <person name="Hage H."/>
            <person name="Miyauchi S."/>
            <person name="Viragh M."/>
            <person name="Drula E."/>
            <person name="Min B."/>
            <person name="Chaduli D."/>
            <person name="Navarro D."/>
            <person name="Favel A."/>
            <person name="Norest M."/>
            <person name="Lesage-Meessen L."/>
            <person name="Balint B."/>
            <person name="Merenyi Z."/>
            <person name="de Eugenio L."/>
            <person name="Morin E."/>
            <person name="Martinez A.T."/>
            <person name="Baldrian P."/>
            <person name="Stursova M."/>
            <person name="Martinez M.J."/>
            <person name="Novotny C."/>
            <person name="Magnuson J.K."/>
            <person name="Spatafora J.W."/>
            <person name="Maurice S."/>
            <person name="Pangilinan J."/>
            <person name="Andreopoulos W."/>
            <person name="LaButti K."/>
            <person name="Hundley H."/>
            <person name="Na H."/>
            <person name="Kuo A."/>
            <person name="Barry K."/>
            <person name="Lipzen A."/>
            <person name="Henrissat B."/>
            <person name="Riley R."/>
            <person name="Ahrendt S."/>
            <person name="Nagy L.G."/>
            <person name="Grigoriev I.V."/>
            <person name="Martin F."/>
            <person name="Rosso M.N."/>
        </authorList>
    </citation>
    <scope>NUCLEOTIDE SEQUENCE [LARGE SCALE GENOMIC DNA]</scope>
    <source>
        <strain evidence="14 15">CIRM-BRFM 1785</strain>
    </source>
</reference>
<keyword evidence="9 13" id="KW-0560">Oxidoreductase</keyword>
<dbReference type="RefSeq" id="XP_047782586.1">
    <property type="nucleotide sequence ID" value="XM_047918554.1"/>
</dbReference>
<keyword evidence="10 13" id="KW-0408">Iron</keyword>
<dbReference type="Pfam" id="PF00067">
    <property type="entry name" value="p450"/>
    <property type="match status" value="1"/>
</dbReference>
<keyword evidence="11 13" id="KW-0503">Monooxygenase</keyword>
<dbReference type="InterPro" id="IPR036396">
    <property type="entry name" value="Cyt_P450_sf"/>
</dbReference>
<keyword evidence="8" id="KW-1133">Transmembrane helix</keyword>
<evidence type="ECO:0000313" key="14">
    <source>
        <dbReference type="EMBL" id="KAH9841120.1"/>
    </source>
</evidence>
<dbReference type="PANTHER" id="PTHR46300:SF7">
    <property type="entry name" value="P450, PUTATIVE (EUROFUNG)-RELATED"/>
    <property type="match status" value="1"/>
</dbReference>
<accession>A0ABQ8KSL4</accession>
<keyword evidence="7 13" id="KW-0479">Metal-binding</keyword>
<evidence type="ECO:0000256" key="11">
    <source>
        <dbReference type="ARBA" id="ARBA00023033"/>
    </source>
</evidence>
<keyword evidence="6" id="KW-0812">Transmembrane</keyword>
<dbReference type="InterPro" id="IPR002401">
    <property type="entry name" value="Cyt_P450_E_grp-I"/>
</dbReference>
<evidence type="ECO:0000256" key="7">
    <source>
        <dbReference type="ARBA" id="ARBA00022723"/>
    </source>
</evidence>
<dbReference type="InterPro" id="IPR017972">
    <property type="entry name" value="Cyt_P450_CS"/>
</dbReference>
<dbReference type="Proteomes" id="UP000814176">
    <property type="component" value="Unassembled WGS sequence"/>
</dbReference>
<evidence type="ECO:0000256" key="6">
    <source>
        <dbReference type="ARBA" id="ARBA00022692"/>
    </source>
</evidence>
<dbReference type="PANTHER" id="PTHR46300">
    <property type="entry name" value="P450, PUTATIVE (EUROFUNG)-RELATED-RELATED"/>
    <property type="match status" value="1"/>
</dbReference>
<dbReference type="InterPro" id="IPR050364">
    <property type="entry name" value="Cytochrome_P450_fung"/>
</dbReference>
<dbReference type="InterPro" id="IPR001128">
    <property type="entry name" value="Cyt_P450"/>
</dbReference>
<name>A0ABQ8KSL4_9APHY</name>
<dbReference type="EMBL" id="JADCUA010000004">
    <property type="protein sequence ID" value="KAH9841120.1"/>
    <property type="molecule type" value="Genomic_DNA"/>
</dbReference>
<evidence type="ECO:0000256" key="10">
    <source>
        <dbReference type="ARBA" id="ARBA00023004"/>
    </source>
</evidence>
<evidence type="ECO:0000256" key="1">
    <source>
        <dbReference type="ARBA" id="ARBA00001971"/>
    </source>
</evidence>
<sequence length="503" mass="56381">MYFPVNVVHFVLAVALFGFVMALRYRRPHLAPPGPAGWPFIGNLLDLPTSQPWIAFAQWSTRWGNIMQLDLLGQPLVIVGSHQTAVDMLGRKTSMYSDRPRLTFLGRLVGWDRMTALLPFGPRWRETRQLFAPALGSRASVVAFEPIMNVQITRFLPRIMQSPNKIVDQVVRTVAATTLMILYGYDLREDDNTFVDIARVAMPEFSSGLLPGSYLVDLLPILQYVPSWIPGSGWKKSAKTYKRDLNTLLDTPYEYAKQEIAKGSTFPSFVSLCLGESPDADREELVKTAASSLYVGAVDSTSSAVTTFFHAMAKYPEIQKRAQEEIERAVGNDRLPLLQDRPNLPYIDAIVSEVLRWKSAVPLGMPHRLQQDDVHDGFYLREGTIVVANIWQMLHDPDTYAQPEVFNPDRFIASEKNAAETDPRKIIWGFGRRSCPGLYLADTCIFLAVAQILAAFNITTQEERDIRDDDYTTGIISHPGPFDCTATPRSAKAEVLIHSVGLS</sequence>
<proteinExistence type="inferred from homology"/>
<dbReference type="PROSITE" id="PS00086">
    <property type="entry name" value="CYTOCHROME_P450"/>
    <property type="match status" value="1"/>
</dbReference>
<evidence type="ECO:0000256" key="8">
    <source>
        <dbReference type="ARBA" id="ARBA00022989"/>
    </source>
</evidence>
<comment type="cofactor">
    <cofactor evidence="1">
        <name>heme</name>
        <dbReference type="ChEBI" id="CHEBI:30413"/>
    </cofactor>
</comment>
<organism evidence="14 15">
    <name type="scientific">Rhodofomes roseus</name>
    <dbReference type="NCBI Taxonomy" id="34475"/>
    <lineage>
        <taxon>Eukaryota</taxon>
        <taxon>Fungi</taxon>
        <taxon>Dikarya</taxon>
        <taxon>Basidiomycota</taxon>
        <taxon>Agaricomycotina</taxon>
        <taxon>Agaricomycetes</taxon>
        <taxon>Polyporales</taxon>
        <taxon>Rhodofomes</taxon>
    </lineage>
</organism>
<keyword evidence="15" id="KW-1185">Reference proteome</keyword>
<dbReference type="CDD" id="cd11065">
    <property type="entry name" value="CYP64-like"/>
    <property type="match status" value="1"/>
</dbReference>
<evidence type="ECO:0000313" key="15">
    <source>
        <dbReference type="Proteomes" id="UP000814176"/>
    </source>
</evidence>
<dbReference type="GeneID" id="71999286"/>
<evidence type="ECO:0000256" key="9">
    <source>
        <dbReference type="ARBA" id="ARBA00023002"/>
    </source>
</evidence>